<accession>A0A4S8QDL8</accession>
<dbReference type="InterPro" id="IPR043148">
    <property type="entry name" value="TagF_C"/>
</dbReference>
<dbReference type="Proteomes" id="UP000308760">
    <property type="component" value="Unassembled WGS sequence"/>
</dbReference>
<keyword evidence="2" id="KW-1185">Reference proteome</keyword>
<name>A0A4S8QDL8_9ACTN</name>
<dbReference type="AlphaFoldDB" id="A0A4S8QDL8"/>
<reference evidence="2" key="1">
    <citation type="submission" date="2019-04" db="EMBL/GenBank/DDBJ databases">
        <title>Nocardioides xinjiangensis sp. nov.</title>
        <authorList>
            <person name="Liu S."/>
        </authorList>
    </citation>
    <scope>NUCLEOTIDE SEQUENCE [LARGE SCALE GENOMIC DNA]</scope>
    <source>
        <strain evidence="2">18</strain>
    </source>
</reference>
<comment type="caution">
    <text evidence="1">The sequence shown here is derived from an EMBL/GenBank/DDBJ whole genome shotgun (WGS) entry which is preliminary data.</text>
</comment>
<protein>
    <recommendedName>
        <fullName evidence="3">Translation initiation factor 2</fullName>
    </recommendedName>
</protein>
<dbReference type="Gene3D" id="3.40.50.12580">
    <property type="match status" value="1"/>
</dbReference>
<gene>
    <name evidence="1" type="ORF">FAB82_10085</name>
</gene>
<evidence type="ECO:0008006" key="3">
    <source>
        <dbReference type="Google" id="ProtNLM"/>
    </source>
</evidence>
<proteinExistence type="predicted"/>
<evidence type="ECO:0000313" key="2">
    <source>
        <dbReference type="Proteomes" id="UP000308760"/>
    </source>
</evidence>
<organism evidence="1 2">
    <name type="scientific">Glycomyces buryatensis</name>
    <dbReference type="NCBI Taxonomy" id="2570927"/>
    <lineage>
        <taxon>Bacteria</taxon>
        <taxon>Bacillati</taxon>
        <taxon>Actinomycetota</taxon>
        <taxon>Actinomycetes</taxon>
        <taxon>Glycomycetales</taxon>
        <taxon>Glycomycetaceae</taxon>
        <taxon>Glycomyces</taxon>
    </lineage>
</organism>
<dbReference type="OrthoDB" id="3661391at2"/>
<dbReference type="EMBL" id="STGY01000041">
    <property type="protein sequence ID" value="THV41731.1"/>
    <property type="molecule type" value="Genomic_DNA"/>
</dbReference>
<evidence type="ECO:0000313" key="1">
    <source>
        <dbReference type="EMBL" id="THV41731.1"/>
    </source>
</evidence>
<dbReference type="SUPFAM" id="SSF53756">
    <property type="entry name" value="UDP-Glycosyltransferase/glycogen phosphorylase"/>
    <property type="match status" value="1"/>
</dbReference>
<sequence>MFDGDRQDSAHRFARHRDLDLIDWDTVKADPPDLIVSSGASRSLHEPRAPFALLPHGAGHNRFTPYFDGVAGLARGQLRGPNGELPAYLALPGPAAEKRLAIDCPEAVPYADITGDLCLERLKASARMRREYRRGLGVRPEQRLVVVSSTWLGHSLWAHHPQLPERLLAALPMDDYAVAFIPHPNILAVHGSMEGLFRRQLENGLIMVDPGEGWRATISAADCVIGDHGSTTFYAAALGIPTAVAAFGRDEMPPESPLRAFGTLAPWFDSGGDLLDQVERLCESGPLKDDCFTEALAEPDPGPSQRIPAAILRILGIEAAEAKSPHMLPLPSPVEHWRPTSAWRCVVEIEGGHAGWSRYPAVEGRGPHRSVGEFGAPGHLVADVRCLDQEARDRADIITRHHGALPVAEARDESRSLLKEHPMALAASVRLAPDELVWDSRDGRTLRAMCPPEYADAAASIWLEAGKPDSAEWRLVGTGPEAALRVRPFN</sequence>
<reference evidence="1 2" key="2">
    <citation type="submission" date="2019-05" db="EMBL/GenBank/DDBJ databases">
        <title>Glycomyces buryatensis sp. nov.</title>
        <authorList>
            <person name="Nikitina E."/>
        </authorList>
    </citation>
    <scope>NUCLEOTIDE SEQUENCE [LARGE SCALE GENOMIC DNA]</scope>
    <source>
        <strain evidence="1 2">18</strain>
    </source>
</reference>